<protein>
    <submittedName>
        <fullName evidence="1">Uncharacterized protein</fullName>
    </submittedName>
</protein>
<dbReference type="EMBL" id="GBEZ01016525">
    <property type="protein sequence ID" value="JAC69731.1"/>
    <property type="molecule type" value="Transcribed_RNA"/>
</dbReference>
<organism evidence="1">
    <name type="scientific">Tetraselmis sp. GSL018</name>
    <dbReference type="NCBI Taxonomy" id="582737"/>
    <lineage>
        <taxon>Eukaryota</taxon>
        <taxon>Viridiplantae</taxon>
        <taxon>Chlorophyta</taxon>
        <taxon>core chlorophytes</taxon>
        <taxon>Chlorodendrophyceae</taxon>
        <taxon>Chlorodendrales</taxon>
        <taxon>Chlorodendraceae</taxon>
        <taxon>Tetraselmis</taxon>
    </lineage>
</organism>
<gene>
    <name evidence="1" type="ORF">TSPGSL018_5688</name>
</gene>
<name>A0A061RGU1_9CHLO</name>
<reference evidence="1" key="1">
    <citation type="submission" date="2014-05" db="EMBL/GenBank/DDBJ databases">
        <title>The transcriptome of the halophilic microalga Tetraselmis sp. GSL018 isolated from the Great Salt Lake, Utah.</title>
        <authorList>
            <person name="Jinkerson R.E."/>
            <person name="D'Adamo S."/>
            <person name="Posewitz M.C."/>
        </authorList>
    </citation>
    <scope>NUCLEOTIDE SEQUENCE</scope>
    <source>
        <strain evidence="1">GSL018</strain>
    </source>
</reference>
<dbReference type="AlphaFoldDB" id="A0A061RGU1"/>
<proteinExistence type="predicted"/>
<sequence>MQRQTGQDRLDKTARGSIRIPLACSPLAHSSEDVHQFLSRSKAFLARLVSVTVRSSRADLTRPYRVSRGISELGIQIRQDSFLG</sequence>
<accession>A0A061RGU1</accession>
<evidence type="ECO:0000313" key="1">
    <source>
        <dbReference type="EMBL" id="JAC69731.1"/>
    </source>
</evidence>